<evidence type="ECO:0000313" key="3">
    <source>
        <dbReference type="Proteomes" id="UP000007110"/>
    </source>
</evidence>
<reference evidence="3" key="1">
    <citation type="submission" date="2015-02" db="EMBL/GenBank/DDBJ databases">
        <title>Genome sequencing for Strongylocentrotus purpuratus.</title>
        <authorList>
            <person name="Murali S."/>
            <person name="Liu Y."/>
            <person name="Vee V."/>
            <person name="English A."/>
            <person name="Wang M."/>
            <person name="Skinner E."/>
            <person name="Han Y."/>
            <person name="Muzny D.M."/>
            <person name="Worley K.C."/>
            <person name="Gibbs R.A."/>
        </authorList>
    </citation>
    <scope>NUCLEOTIDE SEQUENCE</scope>
</reference>
<proteinExistence type="predicted"/>
<feature type="compositionally biased region" description="Polar residues" evidence="1">
    <location>
        <begin position="373"/>
        <end position="389"/>
    </location>
</feature>
<feature type="region of interest" description="Disordered" evidence="1">
    <location>
        <begin position="573"/>
        <end position="605"/>
    </location>
</feature>
<dbReference type="KEGG" id="spu:115921621"/>
<protein>
    <recommendedName>
        <fullName evidence="4">HAT C-terminal dimerisation domain-containing protein</fullName>
    </recommendedName>
</protein>
<dbReference type="AlphaFoldDB" id="A0A7M7NDM6"/>
<feature type="region of interest" description="Disordered" evidence="1">
    <location>
        <begin position="349"/>
        <end position="389"/>
    </location>
</feature>
<name>A0A7M7NDM6_STRPU</name>
<dbReference type="GeneID" id="115921621"/>
<dbReference type="InterPro" id="IPR012337">
    <property type="entry name" value="RNaseH-like_sf"/>
</dbReference>
<dbReference type="EnsemblMetazoa" id="XM_030979238">
    <property type="protein sequence ID" value="XP_030835098"/>
    <property type="gene ID" value="LOC115921621"/>
</dbReference>
<dbReference type="PANTHER" id="PTHR37162:SF10">
    <property type="entry name" value="DUF4371 DOMAIN-CONTAINING PROTEIN"/>
    <property type="match status" value="1"/>
</dbReference>
<evidence type="ECO:0000313" key="2">
    <source>
        <dbReference type="EnsemblMetazoa" id="XP_030835098"/>
    </source>
</evidence>
<evidence type="ECO:0000256" key="1">
    <source>
        <dbReference type="SAM" id="MobiDB-lite"/>
    </source>
</evidence>
<accession>A0A7M7NDM6</accession>
<dbReference type="SUPFAM" id="SSF53098">
    <property type="entry name" value="Ribonuclease H-like"/>
    <property type="match status" value="1"/>
</dbReference>
<organism evidence="2 3">
    <name type="scientific">Strongylocentrotus purpuratus</name>
    <name type="common">Purple sea urchin</name>
    <dbReference type="NCBI Taxonomy" id="7668"/>
    <lineage>
        <taxon>Eukaryota</taxon>
        <taxon>Metazoa</taxon>
        <taxon>Echinodermata</taxon>
        <taxon>Eleutherozoa</taxon>
        <taxon>Echinozoa</taxon>
        <taxon>Echinoidea</taxon>
        <taxon>Euechinoidea</taxon>
        <taxon>Echinacea</taxon>
        <taxon>Camarodonta</taxon>
        <taxon>Echinidea</taxon>
        <taxon>Strongylocentrotidae</taxon>
        <taxon>Strongylocentrotus</taxon>
    </lineage>
</organism>
<dbReference type="InParanoid" id="A0A7M7NDM6"/>
<evidence type="ECO:0008006" key="4">
    <source>
        <dbReference type="Google" id="ProtNLM"/>
    </source>
</evidence>
<keyword evidence="3" id="KW-1185">Reference proteome</keyword>
<dbReference type="PANTHER" id="PTHR37162">
    <property type="entry name" value="HAT FAMILY DIMERISATION DOMAINCONTAINING PROTEIN-RELATED"/>
    <property type="match status" value="1"/>
</dbReference>
<reference evidence="2" key="2">
    <citation type="submission" date="2021-01" db="UniProtKB">
        <authorList>
            <consortium name="EnsemblMetazoa"/>
        </authorList>
    </citation>
    <scope>IDENTIFICATION</scope>
</reference>
<dbReference type="RefSeq" id="XP_030835098.1">
    <property type="nucleotide sequence ID" value="XM_030979238.1"/>
</dbReference>
<sequence>MGKTRVAHSQNYKKEYGKQFPVAASALGLQHAFCIVCSADFSINHGGMNDIQKHMNSKKHKAFSEIKDKARPISTFFSSSGDLDVIRAETLFTEFIIEHNLPFSVADHGTKLFRKMFPDSNVAKKYSCGRTKTSYLVEALGKQSKQSILDVIRVSPFSMATDGSTDYEDVKLYPICVRYCDPNSGKVNSVILSLKECNKPSTGENIFKLLEAEMDELEIPWENLICFSADNASVMLGKMKGVAAFLLRQAPSLHIAGCPCHLIHLAAGRAAKQLPVFVDDLLVDIFYYLEKSSKRKQEFKEFQKKAGVPHHKIVKHVATRWLSLGHCIERLLEQWNALLLFFNEEDKKNNPCTRKRSASDPLVTSPPKKQMTLHATNTPKSSKTVRITSRSSLTGTVVRKVASSSKTKTLTGTVASKVASSSKTLTGTVASKVASSSKTLTGTVASKVASSSKTLTGTVASKVASSSKTLTGTVASKVASSSKTLTGTVASKVASSSKTLTGTVASKVASSSKTLTGTVASKVASSSKTLTGTVASKVASSSKTLTGTVASKVASSSKTLTGTVASKVASSSKTLNAGSATGPDKTPHSAQKSSAAKSQPSSSYASTKSRNVCTMMKDPNYKLYCLFLTKAIPIFEVANIFLQKDEPCIHRLHSVMCHQLQELLVRFVKPDVVAKLLQSKVYEVDFHSEMNQKCDDELFIGQPARQFIKENTESCNVKEFYASARKYYVAACEYMKKSYPFKDDVLVNAEIIDVAKRTNIKLSQWMFYVKKYPQCLSPQEKEQVEDEFCHFQADRFSEEILQPDVRIDQVWHSISKLTSPATGKPKYTSLYKIARVLLVMYHSNADCERIFSLVNKNKTEFRACLSTRMLGNLMTRRMELLASDTPCYMMNHSSQLLKKAKSCTSVGLVGSSSQ</sequence>
<feature type="compositionally biased region" description="Low complexity" evidence="1">
    <location>
        <begin position="589"/>
        <end position="605"/>
    </location>
</feature>
<dbReference type="Proteomes" id="UP000007110">
    <property type="component" value="Unassembled WGS sequence"/>
</dbReference>
<dbReference type="OrthoDB" id="6782434at2759"/>